<dbReference type="Proteomes" id="UP000272464">
    <property type="component" value="Unassembled WGS sequence"/>
</dbReference>
<accession>A0A3S1B4L5</accession>
<keyword evidence="3" id="KW-1185">Reference proteome</keyword>
<dbReference type="AlphaFoldDB" id="A0A3S1B4L5"/>
<evidence type="ECO:0000313" key="3">
    <source>
        <dbReference type="Proteomes" id="UP000272464"/>
    </source>
</evidence>
<proteinExistence type="predicted"/>
<feature type="compositionally biased region" description="Basic and acidic residues" evidence="1">
    <location>
        <begin position="34"/>
        <end position="104"/>
    </location>
</feature>
<reference evidence="2 3" key="1">
    <citation type="submission" date="2018-12" db="EMBL/GenBank/DDBJ databases">
        <authorList>
            <person name="Sun L."/>
            <person name="Chen Z."/>
        </authorList>
    </citation>
    <scope>NUCLEOTIDE SEQUENCE [LARGE SCALE GENOMIC DNA]</scope>
    <source>
        <strain evidence="2 3">3-5-3</strain>
    </source>
</reference>
<comment type="caution">
    <text evidence="2">The sequence shown here is derived from an EMBL/GenBank/DDBJ whole genome shotgun (WGS) entry which is preliminary data.</text>
</comment>
<evidence type="ECO:0000313" key="2">
    <source>
        <dbReference type="EMBL" id="RUT29738.1"/>
    </source>
</evidence>
<dbReference type="OrthoDB" id="2476294at2"/>
<dbReference type="EMBL" id="RZNX01000005">
    <property type="protein sequence ID" value="RUT29738.1"/>
    <property type="molecule type" value="Genomic_DNA"/>
</dbReference>
<evidence type="ECO:0000256" key="1">
    <source>
        <dbReference type="SAM" id="MobiDB-lite"/>
    </source>
</evidence>
<protein>
    <submittedName>
        <fullName evidence="2">Uncharacterized protein</fullName>
    </submittedName>
</protein>
<gene>
    <name evidence="2" type="ORF">EJP77_13010</name>
</gene>
<name>A0A3S1B4L5_9BACL</name>
<sequence length="104" mass="12168">MDFKSVELQIAVPRTSEAGRIQQDAMHRPMHHQHALEDHNIKSSDRERRRSAQVDESTHASIRDDHQHPSREDRNRQQGEDTPEQEKDRAAEHPFKGHHLDLSL</sequence>
<organism evidence="2 3">
    <name type="scientific">Paenibacillus zeisoli</name>
    <dbReference type="NCBI Taxonomy" id="2496267"/>
    <lineage>
        <taxon>Bacteria</taxon>
        <taxon>Bacillati</taxon>
        <taxon>Bacillota</taxon>
        <taxon>Bacilli</taxon>
        <taxon>Bacillales</taxon>
        <taxon>Paenibacillaceae</taxon>
        <taxon>Paenibacillus</taxon>
    </lineage>
</organism>
<dbReference type="RefSeq" id="WP_127199684.1">
    <property type="nucleotide sequence ID" value="NZ_RZNX01000005.1"/>
</dbReference>
<feature type="region of interest" description="Disordered" evidence="1">
    <location>
        <begin position="1"/>
        <end position="104"/>
    </location>
</feature>